<comment type="similarity">
    <text evidence="2">Belongs to the class-V pyridoxal-phosphate-dependent aminotransferase family. Csd subfamily.</text>
</comment>
<gene>
    <name evidence="8" type="ORF">JOE57_003183</name>
</gene>
<dbReference type="InterPro" id="IPR015422">
    <property type="entry name" value="PyrdxlP-dep_Trfase_small"/>
</dbReference>
<evidence type="ECO:0000256" key="3">
    <source>
        <dbReference type="ARBA" id="ARBA00012239"/>
    </source>
</evidence>
<evidence type="ECO:0000259" key="7">
    <source>
        <dbReference type="Pfam" id="PF00266"/>
    </source>
</evidence>
<dbReference type="Gene3D" id="3.40.640.10">
    <property type="entry name" value="Type I PLP-dependent aspartate aminotransferase-like (Major domain)"/>
    <property type="match status" value="1"/>
</dbReference>
<comment type="catalytic activity">
    <reaction evidence="6">
        <text>(sulfur carrier)-H + L-cysteine = (sulfur carrier)-SH + L-alanine</text>
        <dbReference type="Rhea" id="RHEA:43892"/>
        <dbReference type="Rhea" id="RHEA-COMP:14737"/>
        <dbReference type="Rhea" id="RHEA-COMP:14739"/>
        <dbReference type="ChEBI" id="CHEBI:29917"/>
        <dbReference type="ChEBI" id="CHEBI:35235"/>
        <dbReference type="ChEBI" id="CHEBI:57972"/>
        <dbReference type="ChEBI" id="CHEBI:64428"/>
        <dbReference type="EC" id="2.8.1.7"/>
    </reaction>
</comment>
<keyword evidence="8" id="KW-0456">Lyase</keyword>
<proteinExistence type="inferred from homology"/>
<dbReference type="PANTHER" id="PTHR43586">
    <property type="entry name" value="CYSTEINE DESULFURASE"/>
    <property type="match status" value="1"/>
</dbReference>
<dbReference type="PANTHER" id="PTHR43586:SF8">
    <property type="entry name" value="CYSTEINE DESULFURASE 1, CHLOROPLASTIC"/>
    <property type="match status" value="1"/>
</dbReference>
<dbReference type="CDD" id="cd06453">
    <property type="entry name" value="SufS_like"/>
    <property type="match status" value="1"/>
</dbReference>
<evidence type="ECO:0000313" key="9">
    <source>
        <dbReference type="Proteomes" id="UP000704762"/>
    </source>
</evidence>
<comment type="cofactor">
    <cofactor evidence="1">
        <name>pyridoxal 5'-phosphate</name>
        <dbReference type="ChEBI" id="CHEBI:597326"/>
    </cofactor>
</comment>
<evidence type="ECO:0000256" key="5">
    <source>
        <dbReference type="ARBA" id="ARBA00022898"/>
    </source>
</evidence>
<protein>
    <recommendedName>
        <fullName evidence="3">cysteine desulfurase</fullName>
        <ecNumber evidence="3">2.8.1.7</ecNumber>
    </recommendedName>
</protein>
<dbReference type="Pfam" id="PF00266">
    <property type="entry name" value="Aminotran_5"/>
    <property type="match status" value="1"/>
</dbReference>
<dbReference type="Gene3D" id="3.90.1150.10">
    <property type="entry name" value="Aspartate Aminotransferase, domain 1"/>
    <property type="match status" value="1"/>
</dbReference>
<evidence type="ECO:0000256" key="1">
    <source>
        <dbReference type="ARBA" id="ARBA00001933"/>
    </source>
</evidence>
<evidence type="ECO:0000256" key="2">
    <source>
        <dbReference type="ARBA" id="ARBA00010447"/>
    </source>
</evidence>
<sequence length="425" mass="45332">MTTTARVAERPPVDHIPFDVDHIRGDFPILERTVGDRPLVYLDSANTSQKPRAVVEAIEDHYLSHNANVARAMHLLGAEATQAFEAGRTAVAEFIGAPSRNEVIFTKNASEALNLAAYTLTAGLRPGDEIVISVMEHHSNIVPWQLAAQRTGATLRWFDVTEEGRLDLEAAAASGLINSRTRIVSVTWVSNVLGTVNPVPEIASLAHAVGATLVVDASQAVPQMPVDVTALGADLVAFTGHKMVGPTGIGVLWGRLELLESLPPFLGGGEMIEVVKMTGSTFAPPPYRFEAGTPPIAQAVGLGAAVGYLTEIGMAAVAAHEQEITGYALQGLKTVPGLRILGPTEAVDRGGAISFTLPDVHPHDVSQLLDSLGIAVRGGHHCARPLHERFGVQSSTRASFYLYTTRAEIDALVDGLHYTQKFFSR</sequence>
<evidence type="ECO:0000313" key="8">
    <source>
        <dbReference type="EMBL" id="MBM7800262.1"/>
    </source>
</evidence>
<dbReference type="GO" id="GO:0009000">
    <property type="term" value="F:selenocysteine lyase activity"/>
    <property type="evidence" value="ECO:0007669"/>
    <property type="project" value="UniProtKB-EC"/>
</dbReference>
<dbReference type="InterPro" id="IPR015424">
    <property type="entry name" value="PyrdxlP-dep_Trfase"/>
</dbReference>
<organism evidence="8 9">
    <name type="scientific">Microlunatus panaciterrae</name>
    <dbReference type="NCBI Taxonomy" id="400768"/>
    <lineage>
        <taxon>Bacteria</taxon>
        <taxon>Bacillati</taxon>
        <taxon>Actinomycetota</taxon>
        <taxon>Actinomycetes</taxon>
        <taxon>Propionibacteriales</taxon>
        <taxon>Propionibacteriaceae</taxon>
        <taxon>Microlunatus</taxon>
    </lineage>
</organism>
<keyword evidence="5" id="KW-0663">Pyridoxal phosphate</keyword>
<reference evidence="8 9" key="1">
    <citation type="submission" date="2021-01" db="EMBL/GenBank/DDBJ databases">
        <title>Sequencing the genomes of 1000 actinobacteria strains.</title>
        <authorList>
            <person name="Klenk H.-P."/>
        </authorList>
    </citation>
    <scope>NUCLEOTIDE SEQUENCE [LARGE SCALE GENOMIC DNA]</scope>
    <source>
        <strain evidence="8 9">DSM 18662</strain>
    </source>
</reference>
<dbReference type="GO" id="GO:0031071">
    <property type="term" value="F:cysteine desulfurase activity"/>
    <property type="evidence" value="ECO:0007669"/>
    <property type="project" value="UniProtKB-EC"/>
</dbReference>
<dbReference type="NCBIfam" id="TIGR01979">
    <property type="entry name" value="sufS"/>
    <property type="match status" value="1"/>
</dbReference>
<dbReference type="Proteomes" id="UP000704762">
    <property type="component" value="Unassembled WGS sequence"/>
</dbReference>
<dbReference type="InterPro" id="IPR015421">
    <property type="entry name" value="PyrdxlP-dep_Trfase_major"/>
</dbReference>
<accession>A0ABS2RNW8</accession>
<dbReference type="InterPro" id="IPR000192">
    <property type="entry name" value="Aminotrans_V_dom"/>
</dbReference>
<evidence type="ECO:0000256" key="4">
    <source>
        <dbReference type="ARBA" id="ARBA00022679"/>
    </source>
</evidence>
<comment type="caution">
    <text evidence="8">The sequence shown here is derived from an EMBL/GenBank/DDBJ whole genome shotgun (WGS) entry which is preliminary data.</text>
</comment>
<dbReference type="EC" id="2.8.1.7" evidence="3"/>
<dbReference type="InterPro" id="IPR010970">
    <property type="entry name" value="Cys_dSase_SufS"/>
</dbReference>
<keyword evidence="4 8" id="KW-0808">Transferase</keyword>
<name>A0ABS2RNW8_9ACTN</name>
<dbReference type="EMBL" id="JAFBCF010000001">
    <property type="protein sequence ID" value="MBM7800262.1"/>
    <property type="molecule type" value="Genomic_DNA"/>
</dbReference>
<dbReference type="SUPFAM" id="SSF53383">
    <property type="entry name" value="PLP-dependent transferases"/>
    <property type="match status" value="1"/>
</dbReference>
<feature type="domain" description="Aminotransferase class V" evidence="7">
    <location>
        <begin position="40"/>
        <end position="412"/>
    </location>
</feature>
<evidence type="ECO:0000256" key="6">
    <source>
        <dbReference type="ARBA" id="ARBA00050776"/>
    </source>
</evidence>
<keyword evidence="9" id="KW-1185">Reference proteome</keyword>